<proteinExistence type="predicted"/>
<name>A0ABQ4QHX7_9HYPH</name>
<organism evidence="1 2">
    <name type="scientific">Methylobacterium cerastii</name>
    <dbReference type="NCBI Taxonomy" id="932741"/>
    <lineage>
        <taxon>Bacteria</taxon>
        <taxon>Pseudomonadati</taxon>
        <taxon>Pseudomonadota</taxon>
        <taxon>Alphaproteobacteria</taxon>
        <taxon>Hyphomicrobiales</taxon>
        <taxon>Methylobacteriaceae</taxon>
        <taxon>Methylobacterium</taxon>
    </lineage>
</organism>
<reference evidence="1 2" key="1">
    <citation type="journal article" date="2021" name="Front. Microbiol.">
        <title>Comprehensive Comparative Genomics and Phenotyping of Methylobacterium Species.</title>
        <authorList>
            <person name="Alessa O."/>
            <person name="Ogura Y."/>
            <person name="Fujitani Y."/>
            <person name="Takami H."/>
            <person name="Hayashi T."/>
            <person name="Sahin N."/>
            <person name="Tani A."/>
        </authorList>
    </citation>
    <scope>NUCLEOTIDE SEQUENCE [LARGE SCALE GENOMIC DNA]</scope>
    <source>
        <strain evidence="1 2">DSM 23679</strain>
    </source>
</reference>
<dbReference type="Proteomes" id="UP001055117">
    <property type="component" value="Unassembled WGS sequence"/>
</dbReference>
<sequence length="68" mass="7439">MLCEARREVPENLGQVAENPLLGIVSSGFILSDSLSRPSLGGTYLIRKHIPDHIGVIAADHFEHVVFD</sequence>
<keyword evidence="2" id="KW-1185">Reference proteome</keyword>
<evidence type="ECO:0000313" key="2">
    <source>
        <dbReference type="Proteomes" id="UP001055117"/>
    </source>
</evidence>
<comment type="caution">
    <text evidence="1">The sequence shown here is derived from an EMBL/GenBank/DDBJ whole genome shotgun (WGS) entry which is preliminary data.</text>
</comment>
<evidence type="ECO:0000313" key="1">
    <source>
        <dbReference type="EMBL" id="GJD44832.1"/>
    </source>
</evidence>
<protein>
    <submittedName>
        <fullName evidence="1">Uncharacterized protein</fullName>
    </submittedName>
</protein>
<gene>
    <name evidence="1" type="ORF">AFCDBAGC_2701</name>
</gene>
<accession>A0ABQ4QHX7</accession>
<dbReference type="EMBL" id="BPQG01000038">
    <property type="protein sequence ID" value="GJD44832.1"/>
    <property type="molecule type" value="Genomic_DNA"/>
</dbReference>